<dbReference type="NCBIfam" id="NF008730">
    <property type="entry name" value="PRK11750.1"/>
    <property type="match status" value="1"/>
</dbReference>
<keyword evidence="24" id="KW-1185">Reference proteome</keyword>
<dbReference type="InterPro" id="IPR050711">
    <property type="entry name" value="ET-N_metabolism_enzyme"/>
</dbReference>
<dbReference type="FunFam" id="3.20.20.70:FF:000053">
    <property type="entry name" value="Glutamate synthase large subunit"/>
    <property type="match status" value="1"/>
</dbReference>
<evidence type="ECO:0000256" key="1">
    <source>
        <dbReference type="ARBA" id="ARBA00001917"/>
    </source>
</evidence>
<evidence type="ECO:0000259" key="22">
    <source>
        <dbReference type="PROSITE" id="PS51278"/>
    </source>
</evidence>
<dbReference type="InterPro" id="IPR006982">
    <property type="entry name" value="Glu_synth_centr_N"/>
</dbReference>
<feature type="region of interest" description="Disordered" evidence="21">
    <location>
        <begin position="911"/>
        <end position="933"/>
    </location>
</feature>
<name>A0A6P1M3E8_9BACT</name>
<dbReference type="RefSeq" id="WP_160628551.1">
    <property type="nucleotide sequence ID" value="NZ_CP047593.1"/>
</dbReference>
<protein>
    <recommendedName>
        <fullName evidence="19">Glutamate synthase [NADPH] large chain</fullName>
        <ecNumber evidence="5">1.4.1.13</ecNumber>
    </recommendedName>
    <alternativeName>
        <fullName evidence="20">Glutamate synthase subunit alpha</fullName>
    </alternativeName>
</protein>
<comment type="cofactor">
    <cofactor evidence="1">
        <name>FMN</name>
        <dbReference type="ChEBI" id="CHEBI:58210"/>
    </cofactor>
</comment>
<feature type="compositionally biased region" description="Basic and acidic residues" evidence="21">
    <location>
        <begin position="924"/>
        <end position="933"/>
    </location>
</feature>
<evidence type="ECO:0000256" key="15">
    <source>
        <dbReference type="ARBA" id="ARBA00023164"/>
    </source>
</evidence>
<evidence type="ECO:0000256" key="8">
    <source>
        <dbReference type="ARBA" id="ARBA00022643"/>
    </source>
</evidence>
<dbReference type="PANTHER" id="PTHR11938:SF133">
    <property type="entry name" value="GLUTAMATE SYNTHASE (NADH)"/>
    <property type="match status" value="1"/>
</dbReference>
<dbReference type="SUPFAM" id="SSF69336">
    <property type="entry name" value="Alpha subunit of glutamate synthase, C-terminal domain"/>
    <property type="match status" value="1"/>
</dbReference>
<keyword evidence="7" id="KW-0285">Flavoprotein</keyword>
<evidence type="ECO:0000256" key="11">
    <source>
        <dbReference type="ARBA" id="ARBA00022962"/>
    </source>
</evidence>
<evidence type="ECO:0000256" key="6">
    <source>
        <dbReference type="ARBA" id="ARBA00022605"/>
    </source>
</evidence>
<dbReference type="CDD" id="cd00713">
    <property type="entry name" value="GltS"/>
    <property type="match status" value="1"/>
</dbReference>
<keyword evidence="10" id="KW-0274">FAD</keyword>
<sequence>MNKNSTAQPKHFPNPQGLYHPQNEHDACGVGFICNLHGKKSHDIIHHALEILVRLTHRGAAGSDPLTGDGAGILLQIPHAFYKEQCAEIGIKLPGEKEYGTGLVFLPQDEAERAQCIQTLEKAIESEGQTLLGWRELPTDNSGIGHIARKSEPAMMQIFIGRGEGITDERTFDRKLYLIRKTAENAIFHSDMVNKDDFYIPTLTCRIIIYKGLLLPEQMEHYYPDLLDPKFESALALVHQRFSTNTFPAWKLAQPFHVLCHNGEINTLRGNFNWMNARQGLFKSTLFGDNIERLFPIIQPGLSDSASLDQAVELLYHTGRSLPHVMSMLIPEAWQNHKTMSQQEKDYYEYHSTLMEPWDGPASIPFTDGTCLGAILDRNGLRPSRYVVTKDGYVIMGSETGIVDIDPANVEYKGRLEPGRMFLVDMEKGRIVPDEEIKSELAQQQPYGEWLKENLVDLETLPTEKTAPADRETINERQRMFGFTMEDQNHILMSMAKTGTELSGAMGIDTPLAVLAEKPQLLYNYFKQLFAQVTNPPLDAIREKCVTSVRTNIGTEQDLFEETPLHCRQLKLKQPILTNEMLAKIKKLDREGLKAVTLPMLYNVADGGDGLKAALAELCENASKAIKDGCTLLVLSDRGADKEKAPIPALLATGAVHHHLIRKLQRTQAGLVIESGEPREVHHFCLLFGYGAGAINPYMAYETFDSMIQEGLLDGDSATANSNFIKAINKGMLKVMSKMGISTLHSYRGAQIFEAVGINSDVIHHYFTGTASRIEGIGLDDIAKEAEARHKSAFPARKVAGNLKLDIGGAYKWRRNGEEHILSPLAVAKLQEATWTDSVDRYYEYAELINDNSKNLATLRGLFEFDKSAEPVPLSEVEPWTEIVKRFKTGAMSYGSISQETHETLAIGMNRIGGKSNSGEGGEDAERFTPDENGDLRRSAIKQVASGRFGVTSHYLTNADELQIKMAQGAKPGEGGQLPGHKVKPWIAKTRHSTPYVTLISPPPHHDIYSIEDLSQLIYDLKSANPSARINVKLVSEVGVGTVAAGVSKGKADVVLISGYDGGTGASPQASIKHAGLPWELGLAETQQTLVLNNLRSRIRVECDGKLLTGRDVAVAALLGAEEYGFSTAPLITMGCIMLRLCHMNTCSVGVATQDPELRKKFAGKPEYVVNFFRFIAEDLRSIMAELGFRTIDEMVGHSERLNVQKAVAHWKAQGLDYSKILYKPEVDASIGIRCTEKQDHGIDQALDHELIRQSTPALEKGEKVVINVELKNIYRTVGAMLSHEISKKYGAEGLPEDTITINCTGNSGQSFGGFSAHGITFNVKGDANDYFGKGLSGARLIIRPPEASSFKAEENILIGNVAFYGAIKGEAFINGLAGERFCVRNSGAITVVEGIGDHGCEYMTGGRAVILGPTGRNFAAGMSGGIAYVLDEAGDFIQNRCNPEMVNFDPLEKEDLAFLRDRVEKHLALTGSPKAERLLTDWNNTLKKFIKVIPVDYKKALAMLADEQRTGE</sequence>
<dbReference type="FunFam" id="3.60.20.10:FF:000001">
    <property type="entry name" value="Glutamate synthase, large subunit"/>
    <property type="match status" value="1"/>
</dbReference>
<dbReference type="PANTHER" id="PTHR11938">
    <property type="entry name" value="FAD NADPH DEHYDROGENASE/OXIDOREDUCTASE"/>
    <property type="match status" value="1"/>
</dbReference>
<keyword evidence="8" id="KW-0288">FMN</keyword>
<keyword evidence="16" id="KW-0003">3Fe-4S</keyword>
<keyword evidence="13" id="KW-0408">Iron</keyword>
<dbReference type="GO" id="GO:0004355">
    <property type="term" value="F:glutamate synthase (NADPH) activity"/>
    <property type="evidence" value="ECO:0007669"/>
    <property type="project" value="UniProtKB-EC"/>
</dbReference>
<keyword evidence="14" id="KW-0411">Iron-sulfur</keyword>
<evidence type="ECO:0000256" key="12">
    <source>
        <dbReference type="ARBA" id="ARBA00023002"/>
    </source>
</evidence>
<dbReference type="SUPFAM" id="SSF56235">
    <property type="entry name" value="N-terminal nucleophile aminohydrolases (Ntn hydrolases)"/>
    <property type="match status" value="1"/>
</dbReference>
<dbReference type="Pfam" id="PF04898">
    <property type="entry name" value="Glu_syn_central"/>
    <property type="match status" value="1"/>
</dbReference>
<dbReference type="GO" id="GO:0006537">
    <property type="term" value="P:glutamate biosynthetic process"/>
    <property type="evidence" value="ECO:0007669"/>
    <property type="project" value="UniProtKB-KW"/>
</dbReference>
<evidence type="ECO:0000256" key="14">
    <source>
        <dbReference type="ARBA" id="ARBA00023014"/>
    </source>
</evidence>
<dbReference type="CDD" id="cd00982">
    <property type="entry name" value="gltB_C"/>
    <property type="match status" value="1"/>
</dbReference>
<dbReference type="Gene3D" id="3.20.20.70">
    <property type="entry name" value="Aldolase class I"/>
    <property type="match status" value="2"/>
</dbReference>
<dbReference type="InterPro" id="IPR002489">
    <property type="entry name" value="Glu_synth_asu_C"/>
</dbReference>
<dbReference type="SUPFAM" id="SSF51395">
    <property type="entry name" value="FMN-linked oxidoreductases"/>
    <property type="match status" value="1"/>
</dbReference>
<organism evidence="23 24">
    <name type="scientific">Tichowtungia aerotolerans</name>
    <dbReference type="NCBI Taxonomy" id="2697043"/>
    <lineage>
        <taxon>Bacteria</taxon>
        <taxon>Pseudomonadati</taxon>
        <taxon>Kiritimatiellota</taxon>
        <taxon>Tichowtungiia</taxon>
        <taxon>Tichowtungiales</taxon>
        <taxon>Tichowtungiaceae</taxon>
        <taxon>Tichowtungia</taxon>
    </lineage>
</organism>
<dbReference type="FunFam" id="3.20.20.70:FF:000031">
    <property type="entry name" value="Glutamate synthase 1 [NADH]"/>
    <property type="match status" value="1"/>
</dbReference>
<comment type="similarity">
    <text evidence="4">Belongs to the glutamate synthase family.</text>
</comment>
<evidence type="ECO:0000256" key="17">
    <source>
        <dbReference type="ARBA" id="ARBA00037898"/>
    </source>
</evidence>
<dbReference type="CDD" id="cd02808">
    <property type="entry name" value="GltS_FMN"/>
    <property type="match status" value="1"/>
</dbReference>
<dbReference type="GO" id="GO:0051538">
    <property type="term" value="F:3 iron, 4 sulfur cluster binding"/>
    <property type="evidence" value="ECO:0007669"/>
    <property type="project" value="UniProtKB-KW"/>
</dbReference>
<evidence type="ECO:0000256" key="5">
    <source>
        <dbReference type="ARBA" id="ARBA00012079"/>
    </source>
</evidence>
<dbReference type="EMBL" id="CP047593">
    <property type="protein sequence ID" value="QHI69369.1"/>
    <property type="molecule type" value="Genomic_DNA"/>
</dbReference>
<dbReference type="InterPro" id="IPR013785">
    <property type="entry name" value="Aldolase_TIM"/>
</dbReference>
<evidence type="ECO:0000256" key="18">
    <source>
        <dbReference type="ARBA" id="ARBA00048151"/>
    </source>
</evidence>
<evidence type="ECO:0000256" key="7">
    <source>
        <dbReference type="ARBA" id="ARBA00022630"/>
    </source>
</evidence>
<gene>
    <name evidence="23" type="primary">gltB</name>
    <name evidence="23" type="ORF">GT409_07855</name>
</gene>
<dbReference type="Proteomes" id="UP000464954">
    <property type="component" value="Chromosome"/>
</dbReference>
<comment type="pathway">
    <text evidence="17">Amino-acid biosynthesis; L-glutamate biosynthesis via GLT pathway; L-glutamate from 2-oxoglutarate and L-glutamine (NADP(+) route): step 1/1.</text>
</comment>
<evidence type="ECO:0000256" key="16">
    <source>
        <dbReference type="ARBA" id="ARBA00023291"/>
    </source>
</evidence>
<keyword evidence="11" id="KW-0315">Glutamine amidotransferase</keyword>
<evidence type="ECO:0000256" key="20">
    <source>
        <dbReference type="ARBA" id="ARBA00079921"/>
    </source>
</evidence>
<accession>A0A6P1M3E8</accession>
<feature type="domain" description="Glutamine amidotransferase type-2" evidence="22">
    <location>
        <begin position="28"/>
        <end position="427"/>
    </location>
</feature>
<evidence type="ECO:0000256" key="4">
    <source>
        <dbReference type="ARBA" id="ARBA00009716"/>
    </source>
</evidence>
<dbReference type="GO" id="GO:0019676">
    <property type="term" value="P:ammonia assimilation cycle"/>
    <property type="evidence" value="ECO:0007669"/>
    <property type="project" value="TreeGrafter"/>
</dbReference>
<evidence type="ECO:0000256" key="10">
    <source>
        <dbReference type="ARBA" id="ARBA00022827"/>
    </source>
</evidence>
<evidence type="ECO:0000256" key="19">
    <source>
        <dbReference type="ARBA" id="ARBA00072108"/>
    </source>
</evidence>
<dbReference type="Pfam" id="PF01493">
    <property type="entry name" value="GXGXG"/>
    <property type="match status" value="1"/>
</dbReference>
<proteinExistence type="inferred from homology"/>
<dbReference type="Gene3D" id="2.160.20.60">
    <property type="entry name" value="Glutamate synthase, alpha subunit, C-terminal domain"/>
    <property type="match status" value="1"/>
</dbReference>
<keyword evidence="15" id="KW-0314">Glutamate biosynthesis</keyword>
<dbReference type="Gene3D" id="3.60.20.10">
    <property type="entry name" value="Glutamine Phosphoribosylpyrophosphate, subunit 1, domain 1"/>
    <property type="match status" value="1"/>
</dbReference>
<evidence type="ECO:0000256" key="3">
    <source>
        <dbReference type="ARBA" id="ARBA00001974"/>
    </source>
</evidence>
<keyword evidence="12 23" id="KW-0560">Oxidoreductase</keyword>
<reference evidence="23 24" key="1">
    <citation type="submission" date="2020-01" db="EMBL/GenBank/DDBJ databases">
        <title>Ponticoccus aerotolerans gen. nov., sp. nov., an anaerobic bacterium and proposal of Ponticoccusceae fam. nov., Ponticoccusles ord. nov. and Ponticoccuse classis nov. in the phylum Kiritimatiellaeota.</title>
        <authorList>
            <person name="Zhou L.Y."/>
            <person name="Du Z.J."/>
        </authorList>
    </citation>
    <scope>NUCLEOTIDE SEQUENCE [LARGE SCALE GENOMIC DNA]</scope>
    <source>
        <strain evidence="23 24">S-5007</strain>
    </source>
</reference>
<keyword evidence="6" id="KW-0028">Amino-acid biosynthesis</keyword>
<evidence type="ECO:0000256" key="2">
    <source>
        <dbReference type="ARBA" id="ARBA00001927"/>
    </source>
</evidence>
<dbReference type="Pfam" id="PF00310">
    <property type="entry name" value="GATase_2"/>
    <property type="match status" value="1"/>
</dbReference>
<dbReference type="PROSITE" id="PS51278">
    <property type="entry name" value="GATASE_TYPE_2"/>
    <property type="match status" value="1"/>
</dbReference>
<feature type="region of interest" description="Disordered" evidence="21">
    <location>
        <begin position="1"/>
        <end position="20"/>
    </location>
</feature>
<comment type="catalytic activity">
    <reaction evidence="18">
        <text>2 L-glutamate + NADP(+) = L-glutamine + 2-oxoglutarate + NADPH + H(+)</text>
        <dbReference type="Rhea" id="RHEA:15501"/>
        <dbReference type="ChEBI" id="CHEBI:15378"/>
        <dbReference type="ChEBI" id="CHEBI:16810"/>
        <dbReference type="ChEBI" id="CHEBI:29985"/>
        <dbReference type="ChEBI" id="CHEBI:57783"/>
        <dbReference type="ChEBI" id="CHEBI:58349"/>
        <dbReference type="ChEBI" id="CHEBI:58359"/>
        <dbReference type="EC" id="1.4.1.13"/>
    </reaction>
</comment>
<dbReference type="FunFam" id="2.160.20.60:FF:000001">
    <property type="entry name" value="Glutamate synthase, large subunit"/>
    <property type="match status" value="1"/>
</dbReference>
<dbReference type="InterPro" id="IPR002932">
    <property type="entry name" value="Glu_synthdom"/>
</dbReference>
<dbReference type="InterPro" id="IPR017932">
    <property type="entry name" value="GATase_2_dom"/>
</dbReference>
<evidence type="ECO:0000313" key="24">
    <source>
        <dbReference type="Proteomes" id="UP000464954"/>
    </source>
</evidence>
<keyword evidence="9" id="KW-0479">Metal-binding</keyword>
<comment type="cofactor">
    <cofactor evidence="3">
        <name>FAD</name>
        <dbReference type="ChEBI" id="CHEBI:57692"/>
    </cofactor>
</comment>
<dbReference type="Pfam" id="PF01645">
    <property type="entry name" value="Glu_synthase"/>
    <property type="match status" value="1"/>
</dbReference>
<dbReference type="GO" id="GO:0046872">
    <property type="term" value="F:metal ion binding"/>
    <property type="evidence" value="ECO:0007669"/>
    <property type="project" value="UniProtKB-KW"/>
</dbReference>
<comment type="cofactor">
    <cofactor evidence="2">
        <name>[3Fe-4S] cluster</name>
        <dbReference type="ChEBI" id="CHEBI:21137"/>
    </cofactor>
</comment>
<dbReference type="KEGG" id="taer:GT409_07855"/>
<dbReference type="EC" id="1.4.1.13" evidence="5"/>
<dbReference type="InterPro" id="IPR029055">
    <property type="entry name" value="Ntn_hydrolases_N"/>
</dbReference>
<dbReference type="InterPro" id="IPR036485">
    <property type="entry name" value="Glu_synth_asu_C_sf"/>
</dbReference>
<evidence type="ECO:0000256" key="21">
    <source>
        <dbReference type="SAM" id="MobiDB-lite"/>
    </source>
</evidence>
<evidence type="ECO:0000256" key="13">
    <source>
        <dbReference type="ARBA" id="ARBA00023004"/>
    </source>
</evidence>
<evidence type="ECO:0000256" key="9">
    <source>
        <dbReference type="ARBA" id="ARBA00022723"/>
    </source>
</evidence>
<evidence type="ECO:0000313" key="23">
    <source>
        <dbReference type="EMBL" id="QHI69369.1"/>
    </source>
</evidence>